<dbReference type="PANTHER" id="PTHR22930">
    <property type="match status" value="1"/>
</dbReference>
<reference evidence="9" key="1">
    <citation type="submission" date="2016-06" db="EMBL/GenBank/DDBJ databases">
        <authorList>
            <person name="Cuomo C."/>
            <person name="Litvintseva A."/>
            <person name="Heitman J."/>
            <person name="Chen Y."/>
            <person name="Sun S."/>
            <person name="Springer D."/>
            <person name="Dromer F."/>
            <person name="Young S."/>
            <person name="Zeng Q."/>
            <person name="Chapman S."/>
            <person name="Gujja S."/>
            <person name="Saif S."/>
            <person name="Birren B."/>
        </authorList>
    </citation>
    <scope>NUCLEOTIDE SEQUENCE</scope>
    <source>
        <strain evidence="9">CBS 7841</strain>
    </source>
</reference>
<dbReference type="KEGG" id="cdep:91090263"/>
<keyword evidence="6" id="KW-0378">Hydrolase</keyword>
<comment type="subcellular location">
    <subcellularLocation>
        <location evidence="2">Nucleus</location>
    </subcellularLocation>
</comment>
<evidence type="ECO:0000256" key="2">
    <source>
        <dbReference type="ARBA" id="ARBA00004123"/>
    </source>
</evidence>
<keyword evidence="4" id="KW-0540">Nuclease</keyword>
<dbReference type="PANTHER" id="PTHR22930:SF85">
    <property type="entry name" value="GH03217P-RELATED"/>
    <property type="match status" value="1"/>
</dbReference>
<feature type="domain" description="DDE Tnp4" evidence="8">
    <location>
        <begin position="49"/>
        <end position="211"/>
    </location>
</feature>
<proteinExistence type="inferred from homology"/>
<dbReference type="InterPro" id="IPR045249">
    <property type="entry name" value="HARBI1-like"/>
</dbReference>
<dbReference type="GeneID" id="91090263"/>
<gene>
    <name evidence="9" type="ORF">L203_106055</name>
</gene>
<comment type="cofactor">
    <cofactor evidence="1">
        <name>a divalent metal cation</name>
        <dbReference type="ChEBI" id="CHEBI:60240"/>
    </cofactor>
</comment>
<accession>A0AAJ8M4L2</accession>
<evidence type="ECO:0000256" key="6">
    <source>
        <dbReference type="ARBA" id="ARBA00022801"/>
    </source>
</evidence>
<evidence type="ECO:0000256" key="5">
    <source>
        <dbReference type="ARBA" id="ARBA00022723"/>
    </source>
</evidence>
<organism evidence="9 10">
    <name type="scientific">Cryptococcus depauperatus CBS 7841</name>
    <dbReference type="NCBI Taxonomy" id="1295531"/>
    <lineage>
        <taxon>Eukaryota</taxon>
        <taxon>Fungi</taxon>
        <taxon>Dikarya</taxon>
        <taxon>Basidiomycota</taxon>
        <taxon>Agaricomycotina</taxon>
        <taxon>Tremellomycetes</taxon>
        <taxon>Tremellales</taxon>
        <taxon>Cryptococcaceae</taxon>
        <taxon>Cryptococcus</taxon>
    </lineage>
</organism>
<protein>
    <recommendedName>
        <fullName evidence="8">DDE Tnp4 domain-containing protein</fullName>
    </recommendedName>
</protein>
<evidence type="ECO:0000256" key="3">
    <source>
        <dbReference type="ARBA" id="ARBA00006958"/>
    </source>
</evidence>
<keyword evidence="10" id="KW-1185">Reference proteome</keyword>
<evidence type="ECO:0000313" key="9">
    <source>
        <dbReference type="EMBL" id="WVN90812.1"/>
    </source>
</evidence>
<dbReference type="GO" id="GO:0046872">
    <property type="term" value="F:metal ion binding"/>
    <property type="evidence" value="ECO:0007669"/>
    <property type="project" value="UniProtKB-KW"/>
</dbReference>
<dbReference type="EMBL" id="CP143791">
    <property type="protein sequence ID" value="WVN90812.1"/>
    <property type="molecule type" value="Genomic_DNA"/>
</dbReference>
<evidence type="ECO:0000256" key="4">
    <source>
        <dbReference type="ARBA" id="ARBA00022722"/>
    </source>
</evidence>
<comment type="similarity">
    <text evidence="3">Belongs to the HARBI1 family.</text>
</comment>
<evidence type="ECO:0000256" key="1">
    <source>
        <dbReference type="ARBA" id="ARBA00001968"/>
    </source>
</evidence>
<evidence type="ECO:0000313" key="10">
    <source>
        <dbReference type="Proteomes" id="UP000094043"/>
    </source>
</evidence>
<reference evidence="9" key="2">
    <citation type="journal article" date="2022" name="Elife">
        <title>Obligate sexual reproduction of a homothallic fungus closely related to the Cryptococcus pathogenic species complex.</title>
        <authorList>
            <person name="Passer A.R."/>
            <person name="Clancey S.A."/>
            <person name="Shea T."/>
            <person name="David-Palma M."/>
            <person name="Averette A.F."/>
            <person name="Boekhout T."/>
            <person name="Porcel B.M."/>
            <person name="Nowrousian M."/>
            <person name="Cuomo C.A."/>
            <person name="Sun S."/>
            <person name="Heitman J."/>
            <person name="Coelho M.A."/>
        </authorList>
    </citation>
    <scope>NUCLEOTIDE SEQUENCE</scope>
    <source>
        <strain evidence="9">CBS 7841</strain>
    </source>
</reference>
<dbReference type="GO" id="GO:0004518">
    <property type="term" value="F:nuclease activity"/>
    <property type="evidence" value="ECO:0007669"/>
    <property type="project" value="UniProtKB-KW"/>
</dbReference>
<name>A0AAJ8M4L2_9TREE</name>
<dbReference type="Pfam" id="PF13359">
    <property type="entry name" value="DDE_Tnp_4"/>
    <property type="match status" value="1"/>
</dbReference>
<dbReference type="InterPro" id="IPR027806">
    <property type="entry name" value="HARBI1_dom"/>
</dbReference>
<sequence>MENLRDQLPSDSTCPRGTLLASMTVVLLLLIKCAIQDLWGLPSCVGFIGGSHINLAKVPAKPKGGAASVWTQKSQHGMLLVAVVDHMKRFTYIQYGYSVRSSDMQAQQTSSLYTNPDNFFSPGEYMLGDAGLRCTPTVIAMSRRADGQTDLNENLIFFNSKAAKAHAMVEQAFGILKARFSHLRSASMRMRTERDDMRLILTLNAACILHNLFLGSWKAVVDTDDLQDIMHEEREVRAERLRHKDYSKRFPEQYRRREEVVREMQMIDKRRRTL</sequence>
<evidence type="ECO:0000256" key="7">
    <source>
        <dbReference type="ARBA" id="ARBA00023242"/>
    </source>
</evidence>
<dbReference type="AlphaFoldDB" id="A0AAJ8M4L2"/>
<dbReference type="RefSeq" id="XP_066071512.1">
    <property type="nucleotide sequence ID" value="XM_066215415.1"/>
</dbReference>
<reference evidence="9" key="3">
    <citation type="submission" date="2024-01" db="EMBL/GenBank/DDBJ databases">
        <authorList>
            <person name="Coelho M.A."/>
            <person name="David-Palma M."/>
            <person name="Shea T."/>
            <person name="Sun S."/>
            <person name="Cuomo C.A."/>
            <person name="Heitman J."/>
        </authorList>
    </citation>
    <scope>NUCLEOTIDE SEQUENCE</scope>
    <source>
        <strain evidence="9">CBS 7841</strain>
    </source>
</reference>
<dbReference type="GO" id="GO:0005634">
    <property type="term" value="C:nucleus"/>
    <property type="evidence" value="ECO:0007669"/>
    <property type="project" value="UniProtKB-SubCell"/>
</dbReference>
<dbReference type="GO" id="GO:0016787">
    <property type="term" value="F:hydrolase activity"/>
    <property type="evidence" value="ECO:0007669"/>
    <property type="project" value="UniProtKB-KW"/>
</dbReference>
<evidence type="ECO:0000259" key="8">
    <source>
        <dbReference type="Pfam" id="PF13359"/>
    </source>
</evidence>
<keyword evidence="5" id="KW-0479">Metal-binding</keyword>
<keyword evidence="7" id="KW-0539">Nucleus</keyword>
<dbReference type="Proteomes" id="UP000094043">
    <property type="component" value="Chromosome 8"/>
</dbReference>